<protein>
    <submittedName>
        <fullName evidence="1">Uncharacterized protein</fullName>
    </submittedName>
</protein>
<dbReference type="RefSeq" id="XP_046075454.1">
    <property type="nucleotide sequence ID" value="XM_046209229.1"/>
</dbReference>
<evidence type="ECO:0000313" key="1">
    <source>
        <dbReference type="EMBL" id="KAH8702078.1"/>
    </source>
</evidence>
<reference evidence="1" key="1">
    <citation type="submission" date="2021-12" db="EMBL/GenBank/DDBJ databases">
        <title>Convergent genome expansion in fungi linked to evolution of root-endophyte symbiosis.</title>
        <authorList>
            <consortium name="DOE Joint Genome Institute"/>
            <person name="Ke Y.-H."/>
            <person name="Bonito G."/>
            <person name="Liao H.-L."/>
            <person name="Looney B."/>
            <person name="Rojas-Flechas A."/>
            <person name="Nash J."/>
            <person name="Hameed K."/>
            <person name="Schadt C."/>
            <person name="Martin F."/>
            <person name="Crous P.W."/>
            <person name="Miettinen O."/>
            <person name="Magnuson J.K."/>
            <person name="Labbe J."/>
            <person name="Jacobson D."/>
            <person name="Doktycz M.J."/>
            <person name="Veneault-Fourrey C."/>
            <person name="Kuo A."/>
            <person name="Mondo S."/>
            <person name="Calhoun S."/>
            <person name="Riley R."/>
            <person name="Ohm R."/>
            <person name="LaButti K."/>
            <person name="Andreopoulos B."/>
            <person name="Pangilinan J."/>
            <person name="Nolan M."/>
            <person name="Tritt A."/>
            <person name="Clum A."/>
            <person name="Lipzen A."/>
            <person name="Daum C."/>
            <person name="Barry K."/>
            <person name="Grigoriev I.V."/>
            <person name="Vilgalys R."/>
        </authorList>
    </citation>
    <scope>NUCLEOTIDE SEQUENCE</scope>
    <source>
        <strain evidence="1">PMI_201</strain>
    </source>
</reference>
<dbReference type="GeneID" id="70239516"/>
<dbReference type="AlphaFoldDB" id="A0AAD4KYD6"/>
<dbReference type="EMBL" id="JAJTJA010000003">
    <property type="protein sequence ID" value="KAH8702078.1"/>
    <property type="molecule type" value="Genomic_DNA"/>
</dbReference>
<proteinExistence type="predicted"/>
<keyword evidence="2" id="KW-1185">Reference proteome</keyword>
<accession>A0AAD4KYD6</accession>
<dbReference type="Proteomes" id="UP001201262">
    <property type="component" value="Unassembled WGS sequence"/>
</dbReference>
<comment type="caution">
    <text evidence="1">The sequence shown here is derived from an EMBL/GenBank/DDBJ whole genome shotgun (WGS) entry which is preliminary data.</text>
</comment>
<name>A0AAD4KYD6_9EURO</name>
<evidence type="ECO:0000313" key="2">
    <source>
        <dbReference type="Proteomes" id="UP001201262"/>
    </source>
</evidence>
<organism evidence="1 2">
    <name type="scientific">Talaromyces proteolyticus</name>
    <dbReference type="NCBI Taxonomy" id="1131652"/>
    <lineage>
        <taxon>Eukaryota</taxon>
        <taxon>Fungi</taxon>
        <taxon>Dikarya</taxon>
        <taxon>Ascomycota</taxon>
        <taxon>Pezizomycotina</taxon>
        <taxon>Eurotiomycetes</taxon>
        <taxon>Eurotiomycetidae</taxon>
        <taxon>Eurotiales</taxon>
        <taxon>Trichocomaceae</taxon>
        <taxon>Talaromyces</taxon>
        <taxon>Talaromyces sect. Bacilispori</taxon>
    </lineage>
</organism>
<gene>
    <name evidence="1" type="ORF">BGW36DRAFT_110710</name>
</gene>
<sequence length="79" mass="8731">MELKQDSVIAVNICLSIMSKIAAIMTTVKCGLIFQPVLRRFATFRFACLGTGALVKVLRRFAFAKVAYLATDVLSQEKC</sequence>